<sequence>MTDQQDNNSQRDSYGETFATAFKLSQAIGEQLHKASESFGKTVATGGYDFVERSTEVVGKVVTPIANLPFIQFATKVPGIGWFMAAMGQVDEAKVEQEVAQLRQKYPADTDMELAQRLINDYAFKAAQVGLVANIVPPLAVLLFALDVGAVAALQANMIYRIAAIYGFPANDSTRRGEVLTIWGLTTSSSGMLKTGLSFLEILPGVGTAIGITVDAGLLYTVGAIAAQFYEIKRQDDQG</sequence>
<name>A0A7C3KFZ2_9CYAN</name>
<organism evidence="1">
    <name type="scientific">Oscillatoriales cyanobacterium SpSt-418</name>
    <dbReference type="NCBI Taxonomy" id="2282169"/>
    <lineage>
        <taxon>Bacteria</taxon>
        <taxon>Bacillati</taxon>
        <taxon>Cyanobacteriota</taxon>
        <taxon>Cyanophyceae</taxon>
        <taxon>Oscillatoriophycideae</taxon>
        <taxon>Oscillatoriales</taxon>
    </lineage>
</organism>
<proteinExistence type="predicted"/>
<evidence type="ECO:0000313" key="1">
    <source>
        <dbReference type="EMBL" id="HFN00065.1"/>
    </source>
</evidence>
<reference evidence="1" key="1">
    <citation type="journal article" date="2020" name="mSystems">
        <title>Genome- and Community-Level Interaction Insights into Carbon Utilization and Element Cycling Functions of Hydrothermarchaeota in Hydrothermal Sediment.</title>
        <authorList>
            <person name="Zhou Z."/>
            <person name="Liu Y."/>
            <person name="Xu W."/>
            <person name="Pan J."/>
            <person name="Luo Z.H."/>
            <person name="Li M."/>
        </authorList>
    </citation>
    <scope>NUCLEOTIDE SEQUENCE [LARGE SCALE GENOMIC DNA]</scope>
    <source>
        <strain evidence="1">SpSt-418</strain>
    </source>
</reference>
<dbReference type="EMBL" id="DSRU01000289">
    <property type="protein sequence ID" value="HFN00065.1"/>
    <property type="molecule type" value="Genomic_DNA"/>
</dbReference>
<dbReference type="InterPro" id="IPR024787">
    <property type="entry name" value="EcsC"/>
</dbReference>
<gene>
    <name evidence="1" type="ORF">ENR64_20360</name>
</gene>
<dbReference type="Pfam" id="PF12787">
    <property type="entry name" value="EcsC"/>
    <property type="match status" value="1"/>
</dbReference>
<comment type="caution">
    <text evidence="1">The sequence shown here is derived from an EMBL/GenBank/DDBJ whole genome shotgun (WGS) entry which is preliminary data.</text>
</comment>
<dbReference type="AlphaFoldDB" id="A0A7C3KFZ2"/>
<accession>A0A7C3KFZ2</accession>
<protein>
    <submittedName>
        <fullName evidence="1">DUF697 domain-containing protein</fullName>
    </submittedName>
</protein>